<dbReference type="InterPro" id="IPR001849">
    <property type="entry name" value="PH_domain"/>
</dbReference>
<feature type="region of interest" description="Disordered" evidence="2">
    <location>
        <begin position="402"/>
        <end position="421"/>
    </location>
</feature>
<dbReference type="Pfam" id="PF00169">
    <property type="entry name" value="PH"/>
    <property type="match status" value="1"/>
</dbReference>
<keyword evidence="5" id="KW-1185">Reference proteome</keyword>
<dbReference type="PROSITE" id="PS50003">
    <property type="entry name" value="PH_DOMAIN"/>
    <property type="match status" value="1"/>
</dbReference>
<comment type="caution">
    <text evidence="4">The sequence shown here is derived from an EMBL/GenBank/DDBJ whole genome shotgun (WGS) entry which is preliminary data.</text>
</comment>
<name>A0AAV0TLS6_HYABA</name>
<evidence type="ECO:0000259" key="3">
    <source>
        <dbReference type="PROSITE" id="PS50003"/>
    </source>
</evidence>
<keyword evidence="1" id="KW-0175">Coiled coil</keyword>
<feature type="coiled-coil region" evidence="1">
    <location>
        <begin position="652"/>
        <end position="679"/>
    </location>
</feature>
<dbReference type="AlphaFoldDB" id="A0AAV0TLS6"/>
<dbReference type="InterPro" id="IPR011993">
    <property type="entry name" value="PH-like_dom_sf"/>
</dbReference>
<dbReference type="SMART" id="SM00233">
    <property type="entry name" value="PH"/>
    <property type="match status" value="1"/>
</dbReference>
<evidence type="ECO:0000313" key="5">
    <source>
        <dbReference type="Proteomes" id="UP001162031"/>
    </source>
</evidence>
<accession>A0AAV0TLS6</accession>
<evidence type="ECO:0000256" key="1">
    <source>
        <dbReference type="SAM" id="Coils"/>
    </source>
</evidence>
<dbReference type="Gene3D" id="2.30.29.30">
    <property type="entry name" value="Pleckstrin-homology domain (PH domain)/Phosphotyrosine-binding domain (PTB)"/>
    <property type="match status" value="1"/>
</dbReference>
<dbReference type="EMBL" id="CANTFL010000540">
    <property type="protein sequence ID" value="CAI5724021.1"/>
    <property type="molecule type" value="Genomic_DNA"/>
</dbReference>
<evidence type="ECO:0000313" key="4">
    <source>
        <dbReference type="EMBL" id="CAI5724021.1"/>
    </source>
</evidence>
<proteinExistence type="predicted"/>
<organism evidence="4 5">
    <name type="scientific">Hyaloperonospora brassicae</name>
    <name type="common">Brassica downy mildew</name>
    <name type="synonym">Peronospora brassicae</name>
    <dbReference type="NCBI Taxonomy" id="162125"/>
    <lineage>
        <taxon>Eukaryota</taxon>
        <taxon>Sar</taxon>
        <taxon>Stramenopiles</taxon>
        <taxon>Oomycota</taxon>
        <taxon>Peronosporomycetes</taxon>
        <taxon>Peronosporales</taxon>
        <taxon>Peronosporaceae</taxon>
        <taxon>Hyaloperonospora</taxon>
    </lineage>
</organism>
<protein>
    <recommendedName>
        <fullName evidence="3">PH domain-containing protein</fullName>
    </recommendedName>
</protein>
<evidence type="ECO:0000256" key="2">
    <source>
        <dbReference type="SAM" id="MobiDB-lite"/>
    </source>
</evidence>
<dbReference type="Proteomes" id="UP001162031">
    <property type="component" value="Unassembled WGS sequence"/>
</dbReference>
<dbReference type="SUPFAM" id="SSF50729">
    <property type="entry name" value="PH domain-like"/>
    <property type="match status" value="1"/>
</dbReference>
<reference evidence="4" key="1">
    <citation type="submission" date="2022-12" db="EMBL/GenBank/DDBJ databases">
        <authorList>
            <person name="Webb A."/>
        </authorList>
    </citation>
    <scope>NUCLEOTIDE SEQUENCE</scope>
    <source>
        <strain evidence="4">Hp1</strain>
    </source>
</reference>
<sequence>MASEATLVPLYTSPSASDGSNYQLHTAGVGVLHRAKLSTRKVALVGVYYVVDPSNSTDECERGLFLSPSTVFVSAQSANMLFLVLQGVSLVDEPFWGTLLFVLSSHVMVVAHGAISAAKIGTALPFLKDFAQLQVVETSDDADRNASLLQDLAPRLSWGAVDLKIKDMGGCESPSTYFEQQLASGSTDAQLLLNALVPVRDCVVLKFHSFLEPHLPHTSPKLLTHAADRLECKSFFGRYMNGALLVRFIRSLTHVMAAPYGSSVVLQRVVANVFAAHWQDLIKQAYKAYCDVLHARLAVYERVPVTAEYLVDVTERKLMARHSQHNQHYAFGDDGKGVYSVFDEFGNLNTQQVSDENAEGGGSMETLPATAQLDTGLFSFLKNRAGRAFSKQISRLPASRWSTLSKGGGPATAGSHCGGTGGGQTDVEAVEADAAVNAKAAGAPEQLLARCMASIASYSIPPEYQNAPSEAMPVDTGVLDAVHADGLDDAHAILKPFLVDLRGPRSSGPNLAVSLDSQHLWAKLANVRRRFDRANEVSSAIFCGELLRYLHSVVLHKSETDKVAQQQQLRGRAESSTMHVDKKSENIPVDLTRVPLELLTYKNNLEAMVSQYNFVSRGPQAATVLAGFLHGPVRNQLRHLVQQEHDRFSAACQVKEHRIDELRESLKSKERQVQRITKVNTEWGLQEREAVAKIEQSHAEQLSSLVGAIGGIDAQIESALAEQQALYQSTMQATRRTIDTVDKVTDKGRMVSGYLDRYEKGHVFTSRWRQYFYVLKHATLTCYKSKSEYEERGPPLEQPVSISGYSVVRSRTDELKIKLVPPGASRRMYRFRAPASVGRETWIKRFTEATQLTSR</sequence>
<feature type="domain" description="PH" evidence="3">
    <location>
        <begin position="748"/>
        <end position="851"/>
    </location>
</feature>
<gene>
    <name evidence="4" type="ORF">HBR001_LOCUS3257</name>
</gene>
<feature type="compositionally biased region" description="Gly residues" evidence="2">
    <location>
        <begin position="406"/>
        <end position="421"/>
    </location>
</feature>